<evidence type="ECO:0000313" key="6">
    <source>
        <dbReference type="EMBL" id="CCB46413.1"/>
    </source>
</evidence>
<gene>
    <name evidence="6" type="ordered locus">VIT_19s0014g04070</name>
</gene>
<keyword evidence="3" id="KW-0547">Nucleotide-binding</keyword>
<dbReference type="AlphaFoldDB" id="F6H293"/>
<organism evidence="6 7">
    <name type="scientific">Vitis vinifera</name>
    <name type="common">Grape</name>
    <dbReference type="NCBI Taxonomy" id="29760"/>
    <lineage>
        <taxon>Eukaryota</taxon>
        <taxon>Viridiplantae</taxon>
        <taxon>Streptophyta</taxon>
        <taxon>Embryophyta</taxon>
        <taxon>Tracheophyta</taxon>
        <taxon>Spermatophyta</taxon>
        <taxon>Magnoliopsida</taxon>
        <taxon>eudicotyledons</taxon>
        <taxon>Gunneridae</taxon>
        <taxon>Pentapetalae</taxon>
        <taxon>rosids</taxon>
        <taxon>Vitales</taxon>
        <taxon>Vitaceae</taxon>
        <taxon>Viteae</taxon>
        <taxon>Vitis</taxon>
    </lineage>
</organism>
<dbReference type="Proteomes" id="UP000009183">
    <property type="component" value="Chromosome 19"/>
</dbReference>
<dbReference type="PaxDb" id="29760-VIT_19s0014g04070.t01"/>
<evidence type="ECO:0000256" key="1">
    <source>
        <dbReference type="ARBA" id="ARBA00022527"/>
    </source>
</evidence>
<dbReference type="InParanoid" id="F6H293"/>
<proteinExistence type="predicted"/>
<keyword evidence="7" id="KW-1185">Reference proteome</keyword>
<dbReference type="HOGENOM" id="CLU_2547216_0_0_1"/>
<evidence type="ECO:0000256" key="4">
    <source>
        <dbReference type="ARBA" id="ARBA00022777"/>
    </source>
</evidence>
<sequence>MDQGLFSTESDVFSFRVLLREILRGKKNTRFYQSDSLNLLGYAWDLWKNNIGLDLMDPVLSWEARVHIIQGVAQGTSLSPLVL</sequence>
<dbReference type="PANTHER" id="PTHR27002">
    <property type="entry name" value="RECEPTOR-LIKE SERINE/THREONINE-PROTEIN KINASE SD1-8"/>
    <property type="match status" value="1"/>
</dbReference>
<protein>
    <submittedName>
        <fullName evidence="6">Uncharacterized protein</fullName>
    </submittedName>
</protein>
<keyword evidence="2" id="KW-0808">Transferase</keyword>
<evidence type="ECO:0000256" key="2">
    <source>
        <dbReference type="ARBA" id="ARBA00022679"/>
    </source>
</evidence>
<dbReference type="GO" id="GO:0004674">
    <property type="term" value="F:protein serine/threonine kinase activity"/>
    <property type="evidence" value="ECO:0007669"/>
    <property type="project" value="UniProtKB-KW"/>
</dbReference>
<keyword evidence="5" id="KW-0067">ATP-binding</keyword>
<evidence type="ECO:0000313" key="7">
    <source>
        <dbReference type="Proteomes" id="UP000009183"/>
    </source>
</evidence>
<dbReference type="GO" id="GO:0005524">
    <property type="term" value="F:ATP binding"/>
    <property type="evidence" value="ECO:0007669"/>
    <property type="project" value="UniProtKB-KW"/>
</dbReference>
<dbReference type="PANTHER" id="PTHR27002:SF1075">
    <property type="entry name" value="RECEPTOR-LIKE SERINE_THREONINE-PROTEIN KINASE"/>
    <property type="match status" value="1"/>
</dbReference>
<evidence type="ECO:0000256" key="5">
    <source>
        <dbReference type="ARBA" id="ARBA00022840"/>
    </source>
</evidence>
<name>F6H293_VITVI</name>
<keyword evidence="1" id="KW-0723">Serine/threonine-protein kinase</keyword>
<evidence type="ECO:0000256" key="3">
    <source>
        <dbReference type="ARBA" id="ARBA00022741"/>
    </source>
</evidence>
<dbReference type="EMBL" id="FN595229">
    <property type="protein sequence ID" value="CCB46413.1"/>
    <property type="molecule type" value="Genomic_DNA"/>
</dbReference>
<keyword evidence="4" id="KW-0418">Kinase</keyword>
<reference evidence="7" key="1">
    <citation type="journal article" date="2007" name="Nature">
        <title>The grapevine genome sequence suggests ancestral hexaploidization in major angiosperm phyla.</title>
        <authorList>
            <consortium name="The French-Italian Public Consortium for Grapevine Genome Characterization."/>
            <person name="Jaillon O."/>
            <person name="Aury J.-M."/>
            <person name="Noel B."/>
            <person name="Policriti A."/>
            <person name="Clepet C."/>
            <person name="Casagrande A."/>
            <person name="Choisne N."/>
            <person name="Aubourg S."/>
            <person name="Vitulo N."/>
            <person name="Jubin C."/>
            <person name="Vezzi A."/>
            <person name="Legeai F."/>
            <person name="Hugueney P."/>
            <person name="Dasilva C."/>
            <person name="Horner D."/>
            <person name="Mica E."/>
            <person name="Jublot D."/>
            <person name="Poulain J."/>
            <person name="Bruyere C."/>
            <person name="Billault A."/>
            <person name="Segurens B."/>
            <person name="Gouyvenoux M."/>
            <person name="Ugarte E."/>
            <person name="Cattonaro F."/>
            <person name="Anthouard V."/>
            <person name="Vico V."/>
            <person name="Del Fabbro C."/>
            <person name="Alaux M."/>
            <person name="Di Gaspero G."/>
            <person name="Dumas V."/>
            <person name="Felice N."/>
            <person name="Paillard S."/>
            <person name="Juman I."/>
            <person name="Moroldo M."/>
            <person name="Scalabrin S."/>
            <person name="Canaguier A."/>
            <person name="Le Clainche I."/>
            <person name="Malacrida G."/>
            <person name="Durand E."/>
            <person name="Pesole G."/>
            <person name="Laucou V."/>
            <person name="Chatelet P."/>
            <person name="Merdinoglu D."/>
            <person name="Delledonne M."/>
            <person name="Pezzotti M."/>
            <person name="Lecharny A."/>
            <person name="Scarpelli C."/>
            <person name="Artiguenave F."/>
            <person name="Pe M.E."/>
            <person name="Valle G."/>
            <person name="Morgante M."/>
            <person name="Caboche M."/>
            <person name="Adam-Blondon A.-F."/>
            <person name="Weissenbach J."/>
            <person name="Quetier F."/>
            <person name="Wincker P."/>
        </authorList>
    </citation>
    <scope>NUCLEOTIDE SEQUENCE [LARGE SCALE GENOMIC DNA]</scope>
    <source>
        <strain evidence="7">cv. Pinot noir / PN40024</strain>
    </source>
</reference>
<accession>F6H293</accession>
<dbReference type="Gene3D" id="1.10.510.10">
    <property type="entry name" value="Transferase(Phosphotransferase) domain 1"/>
    <property type="match status" value="1"/>
</dbReference>